<name>A0A420XSJ5_9ACTN</name>
<dbReference type="OrthoDB" id="3215237at2"/>
<dbReference type="InParanoid" id="A0A420XSJ5"/>
<dbReference type="EMBL" id="RBWV01000010">
    <property type="protein sequence ID" value="RKS77843.1"/>
    <property type="molecule type" value="Genomic_DNA"/>
</dbReference>
<dbReference type="Proteomes" id="UP000281955">
    <property type="component" value="Unassembled WGS sequence"/>
</dbReference>
<dbReference type="AlphaFoldDB" id="A0A420XSJ5"/>
<dbReference type="InterPro" id="IPR011990">
    <property type="entry name" value="TPR-like_helical_dom_sf"/>
</dbReference>
<dbReference type="RefSeq" id="WP_121192832.1">
    <property type="nucleotide sequence ID" value="NZ_RBWV01000010.1"/>
</dbReference>
<proteinExistence type="predicted"/>
<organism evidence="2 3">
    <name type="scientific">Motilibacter peucedani</name>
    <dbReference type="NCBI Taxonomy" id="598650"/>
    <lineage>
        <taxon>Bacteria</taxon>
        <taxon>Bacillati</taxon>
        <taxon>Actinomycetota</taxon>
        <taxon>Actinomycetes</taxon>
        <taxon>Motilibacterales</taxon>
        <taxon>Motilibacteraceae</taxon>
        <taxon>Motilibacter</taxon>
    </lineage>
</organism>
<keyword evidence="3" id="KW-1185">Reference proteome</keyword>
<feature type="compositionally biased region" description="Acidic residues" evidence="1">
    <location>
        <begin position="222"/>
        <end position="251"/>
    </location>
</feature>
<dbReference type="Gene3D" id="1.25.40.10">
    <property type="entry name" value="Tetratricopeptide repeat domain"/>
    <property type="match status" value="1"/>
</dbReference>
<feature type="compositionally biased region" description="Basic and acidic residues" evidence="1">
    <location>
        <begin position="311"/>
        <end position="323"/>
    </location>
</feature>
<gene>
    <name evidence="2" type="ORF">CLV35_1544</name>
</gene>
<evidence type="ECO:0000313" key="3">
    <source>
        <dbReference type="Proteomes" id="UP000281955"/>
    </source>
</evidence>
<evidence type="ECO:0000256" key="1">
    <source>
        <dbReference type="SAM" id="MobiDB-lite"/>
    </source>
</evidence>
<feature type="compositionally biased region" description="Acidic residues" evidence="1">
    <location>
        <begin position="267"/>
        <end position="283"/>
    </location>
</feature>
<evidence type="ECO:0008006" key="4">
    <source>
        <dbReference type="Google" id="ProtNLM"/>
    </source>
</evidence>
<feature type="region of interest" description="Disordered" evidence="1">
    <location>
        <begin position="221"/>
        <end position="335"/>
    </location>
</feature>
<protein>
    <recommendedName>
        <fullName evidence="4">Tetratricopeptide repeat protein</fullName>
    </recommendedName>
</protein>
<dbReference type="SUPFAM" id="SSF48452">
    <property type="entry name" value="TPR-like"/>
    <property type="match status" value="1"/>
</dbReference>
<evidence type="ECO:0000313" key="2">
    <source>
        <dbReference type="EMBL" id="RKS77843.1"/>
    </source>
</evidence>
<reference evidence="2 3" key="1">
    <citation type="submission" date="2018-10" db="EMBL/GenBank/DDBJ databases">
        <title>Genomic Encyclopedia of Archaeal and Bacterial Type Strains, Phase II (KMG-II): from individual species to whole genera.</title>
        <authorList>
            <person name="Goeker M."/>
        </authorList>
    </citation>
    <scope>NUCLEOTIDE SEQUENCE [LARGE SCALE GENOMIC DNA]</scope>
    <source>
        <strain evidence="2 3">RP-AC37</strain>
    </source>
</reference>
<sequence length="335" mass="34901">MSGPPIPEGITGKELPKPVLDELSTLPAGLATLLAQHLVAAGQLLDEDPEQAFAHASVARQRAPRLASTREAAGLAAYAAGKYAEAMPELRAATRMTGSPALLPVIADVERALGRPEKALEIAASAEAGRLDADGKIEMRLVAAGARRDLGQLDAAVLTLQVPEVRRSARLAYAFADALLAAGRRDEALAEFTRAAALDKEGETDADERVAELEGVVFVDAYDADDSDADDSDADDSDADDSDADDSDADDQPVSAPVVEPSSVEEQVAEEQAVEEQVADEQATEQPVAAEAVLSGVDADHPFAEPADAAEPDRAPSGTERRTGVVAPLFVPPVD</sequence>
<feature type="compositionally biased region" description="Low complexity" evidence="1">
    <location>
        <begin position="252"/>
        <end position="266"/>
    </location>
</feature>
<comment type="caution">
    <text evidence="2">The sequence shown here is derived from an EMBL/GenBank/DDBJ whole genome shotgun (WGS) entry which is preliminary data.</text>
</comment>
<accession>A0A420XSJ5</accession>